<keyword evidence="16" id="KW-0418">Kinase</keyword>
<keyword evidence="10" id="KW-0433">Leucine-rich repeat</keyword>
<evidence type="ECO:0000256" key="19">
    <source>
        <dbReference type="ARBA" id="ARBA00023136"/>
    </source>
</evidence>
<dbReference type="SUPFAM" id="SSF52058">
    <property type="entry name" value="L domain-like"/>
    <property type="match status" value="1"/>
</dbReference>
<organism evidence="29 30">
    <name type="scientific">Quercus lobata</name>
    <name type="common">Valley oak</name>
    <dbReference type="NCBI Taxonomy" id="97700"/>
    <lineage>
        <taxon>Eukaryota</taxon>
        <taxon>Viridiplantae</taxon>
        <taxon>Streptophyta</taxon>
        <taxon>Embryophyta</taxon>
        <taxon>Tracheophyta</taxon>
        <taxon>Spermatophyta</taxon>
        <taxon>Magnoliopsida</taxon>
        <taxon>eudicotyledons</taxon>
        <taxon>Gunneridae</taxon>
        <taxon>Pentapetalae</taxon>
        <taxon>rosids</taxon>
        <taxon>fabids</taxon>
        <taxon>Fagales</taxon>
        <taxon>Fagaceae</taxon>
        <taxon>Quercus</taxon>
    </lineage>
</organism>
<reference evidence="29" key="2">
    <citation type="submission" date="2021-01" db="UniProtKB">
        <authorList>
            <consortium name="EnsemblPlants"/>
        </authorList>
    </citation>
    <scope>IDENTIFICATION</scope>
</reference>
<keyword evidence="19 26" id="KW-0472">Membrane</keyword>
<evidence type="ECO:0000256" key="20">
    <source>
        <dbReference type="ARBA" id="ARBA00023170"/>
    </source>
</evidence>
<keyword evidence="8" id="KW-0723">Serine/threonine-protein kinase</keyword>
<dbReference type="FunFam" id="3.80.10.10:FF:000213">
    <property type="entry name" value="Tyrosine-sulfated glycopeptide receptor 1"/>
    <property type="match status" value="1"/>
</dbReference>
<evidence type="ECO:0000256" key="23">
    <source>
        <dbReference type="ARBA" id="ARBA00047899"/>
    </source>
</evidence>
<dbReference type="Pfam" id="PF00560">
    <property type="entry name" value="LRR_1"/>
    <property type="match status" value="7"/>
</dbReference>
<dbReference type="AlphaFoldDB" id="A0A7N2N836"/>
<evidence type="ECO:0000256" key="25">
    <source>
        <dbReference type="PROSITE-ProRule" id="PRU10141"/>
    </source>
</evidence>
<dbReference type="PANTHER" id="PTHR48053:SF163">
    <property type="entry name" value="MDIS1-INTERACTING RECEPTOR LIKE KINASE 2-LIKE"/>
    <property type="match status" value="1"/>
</dbReference>
<evidence type="ECO:0000256" key="18">
    <source>
        <dbReference type="ARBA" id="ARBA00022989"/>
    </source>
</evidence>
<dbReference type="SUPFAM" id="SSF52047">
    <property type="entry name" value="RNI-like"/>
    <property type="match status" value="1"/>
</dbReference>
<evidence type="ECO:0000256" key="4">
    <source>
        <dbReference type="ARBA" id="ARBA00009592"/>
    </source>
</evidence>
<evidence type="ECO:0000256" key="8">
    <source>
        <dbReference type="ARBA" id="ARBA00022527"/>
    </source>
</evidence>
<evidence type="ECO:0000256" key="2">
    <source>
        <dbReference type="ARBA" id="ARBA00004236"/>
    </source>
</evidence>
<evidence type="ECO:0000256" key="9">
    <source>
        <dbReference type="ARBA" id="ARBA00022553"/>
    </source>
</evidence>
<dbReference type="InterPro" id="IPR051716">
    <property type="entry name" value="Plant_RL_S/T_kinase"/>
</dbReference>
<dbReference type="Gene3D" id="3.30.200.20">
    <property type="entry name" value="Phosphorylase Kinase, domain 1"/>
    <property type="match status" value="1"/>
</dbReference>
<reference evidence="29 30" key="1">
    <citation type="journal article" date="2016" name="G3 (Bethesda)">
        <title>First Draft Assembly and Annotation of the Genome of a California Endemic Oak Quercus lobata Nee (Fagaceae).</title>
        <authorList>
            <person name="Sork V.L."/>
            <person name="Fitz-Gibbon S.T."/>
            <person name="Puiu D."/>
            <person name="Crepeau M."/>
            <person name="Gugger P.F."/>
            <person name="Sherman R."/>
            <person name="Stevens K."/>
            <person name="Langley C.H."/>
            <person name="Pellegrini M."/>
            <person name="Salzberg S.L."/>
        </authorList>
    </citation>
    <scope>NUCLEOTIDE SEQUENCE [LARGE SCALE GENOMIC DNA]</scope>
    <source>
        <strain evidence="29 30">cv. SW786</strain>
    </source>
</reference>
<dbReference type="Pfam" id="PF00069">
    <property type="entry name" value="Pkinase"/>
    <property type="match status" value="2"/>
</dbReference>
<dbReference type="EC" id="2.7.11.1" evidence="5"/>
<sequence length="949" mass="104740">MAITLDRLVSLVLLVQFVLLCSSYNVTSESTEEANALLKWKSSLENNTQPQLSSWTLLPRNATNPKPSTSPCTWFGISCNPAGSVIKINLTSSGLQGMLHEFPFSSLPNVAYIDLFDNVLFGTIPPQISNLSKLIYLDLSYNKLSGSVPPEIGHLTKLEFLHLVNNQFNGSIPQELGKLKSLTMLGLYINALEGPIPASLGNLSNLAILYFFDNQISGSIPPELGNLSNLALLQMDINRLIGPIPSTFGNLVKLTELYMSENQLSSPIPPELGNLRFLLKLRLGINNLFGSIPTSFGDLKNLSLLELYDNGLPGSIPKEIGNLKSLVNLELSENLLTGSVPASIGNLSKLETLFLRDNQFSGTIPQEIENLFLVVLELDTNNFTGFLPQNICRGGVLQNFTVSNNHLIGSISKGLRNCTSLIRVRFDGNQFTGNIFEDFGVYPHLNFIDLSKNSFYGEISHNWGRCQKLTTLLLAWNNVTGSIPPEIGNSTQLHVLDLSMNHLVGEIPKELGKLTFLVKLMPNGNELSSGIPQELGSLTDLEYLDISSNKLSKSLPGDLDELLRLIYLNLSCNNTLESLEKLNLSHNNLSGSIPTSFARMRGLLYIDISYNELQGPIPDSKTFKDAPFEAVEGNKGLCGDVRGLQSCKLSSTHISKGSHKVVIYIIYPLLGALSLLLAFFGISLILKRRKKEWQTKQSDVNNKELLMISTFDGKILYEEIIRVTNDFDAIHCIGEGGNGSVCKAKLPSGDVVAVKKLHSSPPDDATTYPKEFLNEIRASTEIRHRNIVKLYGFCSHPRHSFLIYKYLEKGSLAAILSKEEEARGLDWNFGTAKLLKPDSSNWTALAGTYGYIAPELAYTMEVTEKCEVYSFGVLTLEVIKGEHPGDFISRLLSPSVMEEVELKDVLDQRLAPPPSHFEDELINILKFASACLNANPQSRPTMQVISQRL</sequence>
<keyword evidence="7" id="KW-0964">Secreted</keyword>
<evidence type="ECO:0000256" key="6">
    <source>
        <dbReference type="ARBA" id="ARBA00022475"/>
    </source>
</evidence>
<keyword evidence="14" id="KW-0677">Repeat</keyword>
<dbReference type="SMART" id="SM00369">
    <property type="entry name" value="LRR_TYP"/>
    <property type="match status" value="8"/>
</dbReference>
<dbReference type="InterPro" id="IPR000719">
    <property type="entry name" value="Prot_kinase_dom"/>
</dbReference>
<feature type="chain" id="PRO_5029802735" description="non-specific serine/threonine protein kinase" evidence="27">
    <location>
        <begin position="24"/>
        <end position="949"/>
    </location>
</feature>
<keyword evidence="21" id="KW-0325">Glycoprotein</keyword>
<dbReference type="EMBL" id="LRBV02000012">
    <property type="status" value="NOT_ANNOTATED_CDS"/>
    <property type="molecule type" value="Genomic_DNA"/>
</dbReference>
<dbReference type="InterPro" id="IPR003591">
    <property type="entry name" value="Leu-rich_rpt_typical-subtyp"/>
</dbReference>
<evidence type="ECO:0000256" key="21">
    <source>
        <dbReference type="ARBA" id="ARBA00023180"/>
    </source>
</evidence>
<keyword evidence="20" id="KW-0675">Receptor</keyword>
<evidence type="ECO:0000259" key="28">
    <source>
        <dbReference type="PROSITE" id="PS50011"/>
    </source>
</evidence>
<feature type="binding site" evidence="25">
    <location>
        <position position="756"/>
    </location>
    <ligand>
        <name>ATP</name>
        <dbReference type="ChEBI" id="CHEBI:30616"/>
    </ligand>
</feature>
<dbReference type="GO" id="GO:0005886">
    <property type="term" value="C:plasma membrane"/>
    <property type="evidence" value="ECO:0007669"/>
    <property type="project" value="UniProtKB-SubCell"/>
</dbReference>
<keyword evidence="15 25" id="KW-0547">Nucleotide-binding</keyword>
<dbReference type="InterPro" id="IPR017441">
    <property type="entry name" value="Protein_kinase_ATP_BS"/>
</dbReference>
<comment type="similarity">
    <text evidence="4">Belongs to the RLP family.</text>
</comment>
<dbReference type="FunFam" id="3.80.10.10:FF:000719">
    <property type="entry name" value="MDIS1-interacting receptor like kinase 2 isoform A"/>
    <property type="match status" value="2"/>
</dbReference>
<dbReference type="EnsemblPlants" id="QL12p036657:mrna">
    <property type="protein sequence ID" value="QL12p036657:mrna"/>
    <property type="gene ID" value="QL12p036657"/>
</dbReference>
<dbReference type="PANTHER" id="PTHR48053">
    <property type="entry name" value="LEUCINE RICH REPEAT FAMILY PROTEIN, EXPRESSED"/>
    <property type="match status" value="1"/>
</dbReference>
<comment type="similarity">
    <text evidence="22">Belongs to the polygalacturonase-inhibiting protein family.</text>
</comment>
<evidence type="ECO:0000256" key="10">
    <source>
        <dbReference type="ARBA" id="ARBA00022614"/>
    </source>
</evidence>
<dbReference type="PROSITE" id="PS51450">
    <property type="entry name" value="LRR"/>
    <property type="match status" value="1"/>
</dbReference>
<evidence type="ECO:0000256" key="7">
    <source>
        <dbReference type="ARBA" id="ARBA00022512"/>
    </source>
</evidence>
<evidence type="ECO:0000256" key="22">
    <source>
        <dbReference type="ARBA" id="ARBA00038043"/>
    </source>
</evidence>
<proteinExistence type="inferred from homology"/>
<dbReference type="GO" id="GO:0004674">
    <property type="term" value="F:protein serine/threonine kinase activity"/>
    <property type="evidence" value="ECO:0007669"/>
    <property type="project" value="UniProtKB-KW"/>
</dbReference>
<dbReference type="Gene3D" id="1.10.510.10">
    <property type="entry name" value="Transferase(Phosphotransferase) domain 1"/>
    <property type="match status" value="1"/>
</dbReference>
<evidence type="ECO:0000256" key="13">
    <source>
        <dbReference type="ARBA" id="ARBA00022729"/>
    </source>
</evidence>
<dbReference type="InterPro" id="IPR013210">
    <property type="entry name" value="LRR_N_plant-typ"/>
</dbReference>
<evidence type="ECO:0000256" key="1">
    <source>
        <dbReference type="ARBA" id="ARBA00004191"/>
    </source>
</evidence>
<comment type="catalytic activity">
    <reaction evidence="23">
        <text>L-threonyl-[protein] + ATP = O-phospho-L-threonyl-[protein] + ADP + H(+)</text>
        <dbReference type="Rhea" id="RHEA:46608"/>
        <dbReference type="Rhea" id="RHEA-COMP:11060"/>
        <dbReference type="Rhea" id="RHEA-COMP:11605"/>
        <dbReference type="ChEBI" id="CHEBI:15378"/>
        <dbReference type="ChEBI" id="CHEBI:30013"/>
        <dbReference type="ChEBI" id="CHEBI:30616"/>
        <dbReference type="ChEBI" id="CHEBI:61977"/>
        <dbReference type="ChEBI" id="CHEBI:456216"/>
        <dbReference type="EC" id="2.7.11.1"/>
    </reaction>
</comment>
<keyword evidence="18 26" id="KW-1133">Transmembrane helix</keyword>
<comment type="subcellular location">
    <subcellularLocation>
        <location evidence="2">Cell membrane</location>
    </subcellularLocation>
    <subcellularLocation>
        <location evidence="3">Membrane</location>
        <topology evidence="3">Single-pass type I membrane protein</topology>
    </subcellularLocation>
    <subcellularLocation>
        <location evidence="1">Secreted</location>
        <location evidence="1">Cell wall</location>
    </subcellularLocation>
</comment>
<evidence type="ECO:0000313" key="29">
    <source>
        <dbReference type="EnsemblPlants" id="QL12p036657:mrna"/>
    </source>
</evidence>
<dbReference type="GO" id="GO:0005524">
    <property type="term" value="F:ATP binding"/>
    <property type="evidence" value="ECO:0007669"/>
    <property type="project" value="UniProtKB-UniRule"/>
</dbReference>
<evidence type="ECO:0000256" key="11">
    <source>
        <dbReference type="ARBA" id="ARBA00022679"/>
    </source>
</evidence>
<evidence type="ECO:0000256" key="27">
    <source>
        <dbReference type="SAM" id="SignalP"/>
    </source>
</evidence>
<dbReference type="InterPro" id="IPR032675">
    <property type="entry name" value="LRR_dom_sf"/>
</dbReference>
<keyword evidence="17 25" id="KW-0067">ATP-binding</keyword>
<keyword evidence="11" id="KW-0808">Transferase</keyword>
<keyword evidence="30" id="KW-1185">Reference proteome</keyword>
<accession>A0A7N2N836</accession>
<evidence type="ECO:0000256" key="24">
    <source>
        <dbReference type="ARBA" id="ARBA00048679"/>
    </source>
</evidence>
<keyword evidence="7" id="KW-0134">Cell wall</keyword>
<evidence type="ECO:0000256" key="3">
    <source>
        <dbReference type="ARBA" id="ARBA00004479"/>
    </source>
</evidence>
<dbReference type="InterPro" id="IPR011009">
    <property type="entry name" value="Kinase-like_dom_sf"/>
</dbReference>
<dbReference type="InParanoid" id="A0A7N2N836"/>
<keyword evidence="6" id="KW-1003">Cell membrane</keyword>
<dbReference type="PRINTS" id="PR00019">
    <property type="entry name" value="LEURICHRPT"/>
</dbReference>
<dbReference type="InterPro" id="IPR001611">
    <property type="entry name" value="Leu-rich_rpt"/>
</dbReference>
<dbReference type="Pfam" id="PF08263">
    <property type="entry name" value="LRRNT_2"/>
    <property type="match status" value="1"/>
</dbReference>
<evidence type="ECO:0000256" key="14">
    <source>
        <dbReference type="ARBA" id="ARBA00022737"/>
    </source>
</evidence>
<dbReference type="SUPFAM" id="SSF56112">
    <property type="entry name" value="Protein kinase-like (PK-like)"/>
    <property type="match status" value="1"/>
</dbReference>
<evidence type="ECO:0000256" key="17">
    <source>
        <dbReference type="ARBA" id="ARBA00022840"/>
    </source>
</evidence>
<dbReference type="PROSITE" id="PS00107">
    <property type="entry name" value="PROTEIN_KINASE_ATP"/>
    <property type="match status" value="1"/>
</dbReference>
<keyword evidence="13 27" id="KW-0732">Signal</keyword>
<dbReference type="Gramene" id="QL12p036657:mrna">
    <property type="protein sequence ID" value="QL12p036657:mrna"/>
    <property type="gene ID" value="QL12p036657"/>
</dbReference>
<evidence type="ECO:0000256" key="5">
    <source>
        <dbReference type="ARBA" id="ARBA00012513"/>
    </source>
</evidence>
<keyword evidence="12 26" id="KW-0812">Transmembrane</keyword>
<dbReference type="Proteomes" id="UP000594261">
    <property type="component" value="Chromosome 12"/>
</dbReference>
<dbReference type="Gene3D" id="3.80.10.10">
    <property type="entry name" value="Ribonuclease Inhibitor"/>
    <property type="match status" value="4"/>
</dbReference>
<feature type="transmembrane region" description="Helical" evidence="26">
    <location>
        <begin position="661"/>
        <end position="686"/>
    </location>
</feature>
<dbReference type="PROSITE" id="PS50011">
    <property type="entry name" value="PROTEIN_KINASE_DOM"/>
    <property type="match status" value="1"/>
</dbReference>
<feature type="signal peptide" evidence="27">
    <location>
        <begin position="1"/>
        <end position="23"/>
    </location>
</feature>
<protein>
    <recommendedName>
        <fullName evidence="5">non-specific serine/threonine protein kinase</fullName>
        <ecNumber evidence="5">2.7.11.1</ecNumber>
    </recommendedName>
</protein>
<keyword evidence="9" id="KW-0597">Phosphoprotein</keyword>
<evidence type="ECO:0000256" key="26">
    <source>
        <dbReference type="SAM" id="Phobius"/>
    </source>
</evidence>
<name>A0A7N2N836_QUELO</name>
<dbReference type="FunFam" id="3.30.200.20:FF:000309">
    <property type="entry name" value="Leucine-rich repeat receptor protein kinase MSP1"/>
    <property type="match status" value="1"/>
</dbReference>
<dbReference type="Pfam" id="PF23598">
    <property type="entry name" value="LRR_14"/>
    <property type="match status" value="1"/>
</dbReference>
<feature type="domain" description="Protein kinase" evidence="28">
    <location>
        <begin position="727"/>
        <end position="949"/>
    </location>
</feature>
<dbReference type="SMART" id="SM00365">
    <property type="entry name" value="LRR_SD22"/>
    <property type="match status" value="6"/>
</dbReference>
<evidence type="ECO:0000256" key="15">
    <source>
        <dbReference type="ARBA" id="ARBA00022741"/>
    </source>
</evidence>
<comment type="catalytic activity">
    <reaction evidence="24">
        <text>L-seryl-[protein] + ATP = O-phospho-L-seryl-[protein] + ADP + H(+)</text>
        <dbReference type="Rhea" id="RHEA:17989"/>
        <dbReference type="Rhea" id="RHEA-COMP:9863"/>
        <dbReference type="Rhea" id="RHEA-COMP:11604"/>
        <dbReference type="ChEBI" id="CHEBI:15378"/>
        <dbReference type="ChEBI" id="CHEBI:29999"/>
        <dbReference type="ChEBI" id="CHEBI:30616"/>
        <dbReference type="ChEBI" id="CHEBI:83421"/>
        <dbReference type="ChEBI" id="CHEBI:456216"/>
        <dbReference type="EC" id="2.7.11.1"/>
    </reaction>
</comment>
<dbReference type="OMA" id="ENTMINE"/>
<evidence type="ECO:0000256" key="12">
    <source>
        <dbReference type="ARBA" id="ARBA00022692"/>
    </source>
</evidence>
<evidence type="ECO:0000256" key="16">
    <source>
        <dbReference type="ARBA" id="ARBA00022777"/>
    </source>
</evidence>
<evidence type="ECO:0000313" key="30">
    <source>
        <dbReference type="Proteomes" id="UP000594261"/>
    </source>
</evidence>
<dbReference type="FunFam" id="3.80.10.10:FF:000400">
    <property type="entry name" value="Nuclear pore complex protein NUP107"/>
    <property type="match status" value="1"/>
</dbReference>
<dbReference type="InterPro" id="IPR055414">
    <property type="entry name" value="LRR_R13L4/SHOC2-like"/>
</dbReference>